<organism evidence="2 3">
    <name type="scientific">Sulfurisoma sediminicola</name>
    <dbReference type="NCBI Taxonomy" id="1381557"/>
    <lineage>
        <taxon>Bacteria</taxon>
        <taxon>Pseudomonadati</taxon>
        <taxon>Pseudomonadota</taxon>
        <taxon>Betaproteobacteria</taxon>
        <taxon>Nitrosomonadales</taxon>
        <taxon>Sterolibacteriaceae</taxon>
        <taxon>Sulfurisoma</taxon>
    </lineage>
</organism>
<keyword evidence="1" id="KW-1133">Transmembrane helix</keyword>
<dbReference type="Proteomes" id="UP000268908">
    <property type="component" value="Unassembled WGS sequence"/>
</dbReference>
<comment type="caution">
    <text evidence="2">The sequence shown here is derived from an EMBL/GenBank/DDBJ whole genome shotgun (WGS) entry which is preliminary data.</text>
</comment>
<reference evidence="2 3" key="1">
    <citation type="submission" date="2018-10" db="EMBL/GenBank/DDBJ databases">
        <title>Genomic Encyclopedia of Type Strains, Phase IV (KMG-IV): sequencing the most valuable type-strain genomes for metagenomic binning, comparative biology and taxonomic classification.</title>
        <authorList>
            <person name="Goeker M."/>
        </authorList>
    </citation>
    <scope>NUCLEOTIDE SEQUENCE [LARGE SCALE GENOMIC DNA]</scope>
    <source>
        <strain evidence="2 3">DSM 26916</strain>
    </source>
</reference>
<evidence type="ECO:0000313" key="2">
    <source>
        <dbReference type="EMBL" id="RLJ61669.1"/>
    </source>
</evidence>
<dbReference type="Gene3D" id="3.10.450.530">
    <property type="entry name" value="Ribonuclease toxin, BrnT, of type II toxin-antitoxin system"/>
    <property type="match status" value="1"/>
</dbReference>
<feature type="transmembrane region" description="Helical" evidence="1">
    <location>
        <begin position="47"/>
        <end position="65"/>
    </location>
</feature>
<keyword evidence="1" id="KW-0812">Transmembrane</keyword>
<dbReference type="InterPro" id="IPR038573">
    <property type="entry name" value="BrnT_sf"/>
</dbReference>
<dbReference type="AlphaFoldDB" id="A0A497X7I0"/>
<evidence type="ECO:0000256" key="1">
    <source>
        <dbReference type="SAM" id="Phobius"/>
    </source>
</evidence>
<proteinExistence type="predicted"/>
<keyword evidence="1" id="KW-0472">Membrane</keyword>
<name>A0A497X7I0_9PROT</name>
<dbReference type="Pfam" id="PF04365">
    <property type="entry name" value="BrnT_toxin"/>
    <property type="match status" value="1"/>
</dbReference>
<dbReference type="OrthoDB" id="9798158at2"/>
<keyword evidence="3" id="KW-1185">Reference proteome</keyword>
<gene>
    <name evidence="2" type="ORF">DFR35_2873</name>
</gene>
<dbReference type="RefSeq" id="WP_121243359.1">
    <property type="nucleotide sequence ID" value="NZ_RCCI01000009.1"/>
</dbReference>
<dbReference type="EMBL" id="RCCI01000009">
    <property type="protein sequence ID" value="RLJ61669.1"/>
    <property type="molecule type" value="Genomic_DNA"/>
</dbReference>
<sequence length="92" mass="10482">MRFTWYEAKRKGNLKKHGLDFADAERLFAGPKVLFEDDRADYGEQRLISVGLLGALVVVVVHVEAPDRIRIISMSKADSDETDLYFQNAGYF</sequence>
<evidence type="ECO:0000313" key="3">
    <source>
        <dbReference type="Proteomes" id="UP000268908"/>
    </source>
</evidence>
<protein>
    <submittedName>
        <fullName evidence="2">Uncharacterized protein</fullName>
    </submittedName>
</protein>
<dbReference type="InterPro" id="IPR007460">
    <property type="entry name" value="BrnT_toxin"/>
</dbReference>
<accession>A0A497X7I0</accession>